<accession>A0A8R1YSS3</accession>
<proteinExistence type="predicted"/>
<keyword evidence="2" id="KW-1185">Reference proteome</keyword>
<gene>
    <name evidence="1" type="primary">WBGene00203781</name>
</gene>
<reference evidence="2" key="1">
    <citation type="journal article" date="2008" name="Nat. Genet.">
        <title>The Pristionchus pacificus genome provides a unique perspective on nematode lifestyle and parasitism.</title>
        <authorList>
            <person name="Dieterich C."/>
            <person name="Clifton S.W."/>
            <person name="Schuster L.N."/>
            <person name="Chinwalla A."/>
            <person name="Delehaunty K."/>
            <person name="Dinkelacker I."/>
            <person name="Fulton L."/>
            <person name="Fulton R."/>
            <person name="Godfrey J."/>
            <person name="Minx P."/>
            <person name="Mitreva M."/>
            <person name="Roeseler W."/>
            <person name="Tian H."/>
            <person name="Witte H."/>
            <person name="Yang S.P."/>
            <person name="Wilson R.K."/>
            <person name="Sommer R.J."/>
        </authorList>
    </citation>
    <scope>NUCLEOTIDE SEQUENCE [LARGE SCALE GENOMIC DNA]</scope>
    <source>
        <strain evidence="2">PS312</strain>
    </source>
</reference>
<dbReference type="Proteomes" id="UP000005239">
    <property type="component" value="Unassembled WGS sequence"/>
</dbReference>
<protein>
    <submittedName>
        <fullName evidence="1">Uncharacterized protein</fullName>
    </submittedName>
</protein>
<evidence type="ECO:0000313" key="2">
    <source>
        <dbReference type="Proteomes" id="UP000005239"/>
    </source>
</evidence>
<dbReference type="EnsemblMetazoa" id="PPA30915.1">
    <property type="protein sequence ID" value="PPA30915.1"/>
    <property type="gene ID" value="WBGene00203781"/>
</dbReference>
<reference evidence="1" key="2">
    <citation type="submission" date="2022-06" db="UniProtKB">
        <authorList>
            <consortium name="EnsemblMetazoa"/>
        </authorList>
    </citation>
    <scope>IDENTIFICATION</scope>
    <source>
        <strain evidence="1">PS312</strain>
    </source>
</reference>
<name>A0A2A6BAP5_PRIPA</name>
<dbReference type="AlphaFoldDB" id="A0A2A6BAP5"/>
<evidence type="ECO:0000313" key="1">
    <source>
        <dbReference type="EnsemblMetazoa" id="PPA30915.1"/>
    </source>
</evidence>
<sequence length="468" mass="52287">MDMNERAAVIYLLGTIIYSTLAAVVFEIRWWAGILPIALISVPLYVVEKTLERCNRDHFKIRLLKVMGAIIAVCLVASIPAHFVFPPALLALQVVGTVLSMPHSCIYTDIMKKMTRGQAKLLISLKIATFTTLFIMALIPFTAWSLTLSWTAVLLPFSLVSYGDEVTCGAATTIFEGLGLRNLIVSFLLLSSLFTTLTVVCFALSSTFFTATNALISMICFSMAVHFARMIVKRRRNQGIHHLEILIHCVNVVTASVVAGAARSASTQPVVWEIGGALLVFMSGLMIGFELDKERYNTDEYLERPKEMTDWRHVLTISAFIVWAYLMGISILLSAIYRAIFPSTSSPIPLLICAFLLFIIFLLDKMREYISQRCFRRAGIFFGILSILIILAGIGVFFFAYSWPAMEALVSSLVVSICLFAHCWRSHIRMDHFATVYLTAQQAAVAQQQLYLQNYIPNYFQVDFAPGG</sequence>
<accession>A0A2A6BAP5</accession>
<organism evidence="1 2">
    <name type="scientific">Pristionchus pacificus</name>
    <name type="common">Parasitic nematode worm</name>
    <dbReference type="NCBI Taxonomy" id="54126"/>
    <lineage>
        <taxon>Eukaryota</taxon>
        <taxon>Metazoa</taxon>
        <taxon>Ecdysozoa</taxon>
        <taxon>Nematoda</taxon>
        <taxon>Chromadorea</taxon>
        <taxon>Rhabditida</taxon>
        <taxon>Rhabditina</taxon>
        <taxon>Diplogasteromorpha</taxon>
        <taxon>Diplogasteroidea</taxon>
        <taxon>Neodiplogasteridae</taxon>
        <taxon>Pristionchus</taxon>
    </lineage>
</organism>